<dbReference type="Proteomes" id="UP000510878">
    <property type="component" value="Segment"/>
</dbReference>
<keyword evidence="2" id="KW-1185">Reference proteome</keyword>
<evidence type="ECO:0000313" key="1">
    <source>
        <dbReference type="EMBL" id="QLF85042.1"/>
    </source>
</evidence>
<evidence type="ECO:0000313" key="2">
    <source>
        <dbReference type="Proteomes" id="UP000510878"/>
    </source>
</evidence>
<name>A0A7D5FM79_9CAUD</name>
<organism evidence="1 2">
    <name type="scientific">Escherichia phage vB_EcoD_SU57</name>
    <dbReference type="NCBI Taxonomy" id="2743969"/>
    <lineage>
        <taxon>Viruses</taxon>
        <taxon>Duplodnaviria</taxon>
        <taxon>Heunggongvirae</taxon>
        <taxon>Uroviricota</taxon>
        <taxon>Caudoviricetes</taxon>
        <taxon>Drexlerviridae</taxon>
        <taxon>Braunvirinae</taxon>
        <taxon>Veterinaerplatzvirus</taxon>
        <taxon>Veterinaerplatzvirus SU57</taxon>
    </lineage>
</organism>
<sequence>MIYLTKEELKAIIMIRELLSKEMKTPKSKIYVWELFDDYVNLDDFTSAVQKIKEGIFDDYN</sequence>
<protein>
    <submittedName>
        <fullName evidence="1">Uncharacterized protein</fullName>
    </submittedName>
</protein>
<proteinExistence type="predicted"/>
<gene>
    <name evidence="1" type="primary">SU57_0009</name>
</gene>
<accession>A0A7D5FM79</accession>
<reference evidence="1 2" key="1">
    <citation type="submission" date="2020-05" db="EMBL/GenBank/DDBJ databases">
        <title>Infection kinetics and phylogenetic analysis of vB_EcoD_SU57, a virulent T1-like Drexlerviridae coliphage.</title>
        <authorList>
            <person name="Koonjan S."/>
            <person name="Seijsing F."/>
            <person name="Cooper C.J."/>
            <person name="Nilsson A.S."/>
        </authorList>
    </citation>
    <scope>NUCLEOTIDE SEQUENCE [LARGE SCALE GENOMIC DNA]</scope>
</reference>
<dbReference type="EMBL" id="MT511058">
    <property type="protein sequence ID" value="QLF85042.1"/>
    <property type="molecule type" value="Genomic_DNA"/>
</dbReference>